<accession>H0FYD5</accession>
<dbReference type="Gene3D" id="3.10.450.50">
    <property type="match status" value="1"/>
</dbReference>
<dbReference type="PATRIC" id="fig|1107881.3.peg.2238"/>
<proteinExistence type="predicted"/>
<keyword evidence="3" id="KW-0560">Oxidoreductase</keyword>
<name>H0FYD5_RHIML</name>
<dbReference type="Proteomes" id="UP000004038">
    <property type="component" value="Unassembled WGS sequence"/>
</dbReference>
<feature type="compositionally biased region" description="Low complexity" evidence="1">
    <location>
        <begin position="76"/>
        <end position="85"/>
    </location>
</feature>
<keyword evidence="3" id="KW-0223">Dioxygenase</keyword>
<feature type="domain" description="SnoaL-like" evidence="2">
    <location>
        <begin position="8"/>
        <end position="69"/>
    </location>
</feature>
<feature type="region of interest" description="Disordered" evidence="1">
    <location>
        <begin position="76"/>
        <end position="115"/>
    </location>
</feature>
<organism evidence="3 4">
    <name type="scientific">Sinorhizobium meliloti CCNWSX0020</name>
    <dbReference type="NCBI Taxonomy" id="1107881"/>
    <lineage>
        <taxon>Bacteria</taxon>
        <taxon>Pseudomonadati</taxon>
        <taxon>Pseudomonadota</taxon>
        <taxon>Alphaproteobacteria</taxon>
        <taxon>Hyphomicrobiales</taxon>
        <taxon>Rhizobiaceae</taxon>
        <taxon>Sinorhizobium/Ensifer group</taxon>
        <taxon>Sinorhizobium</taxon>
    </lineage>
</organism>
<protein>
    <submittedName>
        <fullName evidence="3">Aromatic-ring-hydroxylating dioxygenase beta subunit</fullName>
    </submittedName>
</protein>
<evidence type="ECO:0000259" key="2">
    <source>
        <dbReference type="Pfam" id="PF13577"/>
    </source>
</evidence>
<dbReference type="EMBL" id="AGVV01000016">
    <property type="protein sequence ID" value="EHK77989.1"/>
    <property type="molecule type" value="Genomic_DNA"/>
</dbReference>
<dbReference type="SUPFAM" id="SSF54427">
    <property type="entry name" value="NTF2-like"/>
    <property type="match status" value="1"/>
</dbReference>
<feature type="compositionally biased region" description="Polar residues" evidence="1">
    <location>
        <begin position="95"/>
        <end position="107"/>
    </location>
</feature>
<dbReference type="AlphaFoldDB" id="H0FYD5"/>
<sequence length="115" mass="12800">MQHHQDVTPRTWHALSNILIDIESATTTRSVSYFTVHQELPGLPLQPIVTGRYVDTFERRDGKWRYASRWVQPASSVMSASMSPPRNAEALIGRTAQQSTSSANTAGSRGECNEL</sequence>
<dbReference type="InterPro" id="IPR032710">
    <property type="entry name" value="NTF2-like_dom_sf"/>
</dbReference>
<evidence type="ECO:0000313" key="4">
    <source>
        <dbReference type="Proteomes" id="UP000004038"/>
    </source>
</evidence>
<dbReference type="GO" id="GO:0051213">
    <property type="term" value="F:dioxygenase activity"/>
    <property type="evidence" value="ECO:0007669"/>
    <property type="project" value="UniProtKB-KW"/>
</dbReference>
<reference evidence="3 4" key="1">
    <citation type="journal article" date="2012" name="J. Bacteriol.">
        <title>Draft Genome Sequence of Sinorhizobium meliloti CCNWSX0020, a Nitrogen-Fixing Symbiont with Copper Tolerance Capability Isolated from Lead-Zinc Mine Tailings.</title>
        <authorList>
            <person name="Li Z."/>
            <person name="Ma Z."/>
            <person name="Hao X."/>
            <person name="Wei G."/>
        </authorList>
    </citation>
    <scope>NUCLEOTIDE SEQUENCE [LARGE SCALE GENOMIC DNA]</scope>
    <source>
        <strain evidence="3 4">CCNWSX0020</strain>
    </source>
</reference>
<dbReference type="InterPro" id="IPR037401">
    <property type="entry name" value="SnoaL-like"/>
</dbReference>
<dbReference type="Pfam" id="PF13577">
    <property type="entry name" value="SnoaL_4"/>
    <property type="match status" value="1"/>
</dbReference>
<evidence type="ECO:0000256" key="1">
    <source>
        <dbReference type="SAM" id="MobiDB-lite"/>
    </source>
</evidence>
<dbReference type="CDD" id="cd00531">
    <property type="entry name" value="NTF2_like"/>
    <property type="match status" value="1"/>
</dbReference>
<evidence type="ECO:0000313" key="3">
    <source>
        <dbReference type="EMBL" id="EHK77989.1"/>
    </source>
</evidence>
<gene>
    <name evidence="3" type="ORF">SM0020_11075</name>
</gene>